<name>A0A8T0FFZ9_ARGBR</name>
<protein>
    <submittedName>
        <fullName evidence="1">Uncharacterized protein</fullName>
    </submittedName>
</protein>
<gene>
    <name evidence="1" type="ORF">HNY73_007113</name>
</gene>
<dbReference type="EMBL" id="JABXBU010000012">
    <property type="protein sequence ID" value="KAF8789148.1"/>
    <property type="molecule type" value="Genomic_DNA"/>
</dbReference>
<organism evidence="1 2">
    <name type="scientific">Argiope bruennichi</name>
    <name type="common">Wasp spider</name>
    <name type="synonym">Aranea bruennichi</name>
    <dbReference type="NCBI Taxonomy" id="94029"/>
    <lineage>
        <taxon>Eukaryota</taxon>
        <taxon>Metazoa</taxon>
        <taxon>Ecdysozoa</taxon>
        <taxon>Arthropoda</taxon>
        <taxon>Chelicerata</taxon>
        <taxon>Arachnida</taxon>
        <taxon>Araneae</taxon>
        <taxon>Araneomorphae</taxon>
        <taxon>Entelegynae</taxon>
        <taxon>Araneoidea</taxon>
        <taxon>Araneidae</taxon>
        <taxon>Argiope</taxon>
    </lineage>
</organism>
<reference evidence="1" key="2">
    <citation type="submission" date="2020-06" db="EMBL/GenBank/DDBJ databases">
        <authorList>
            <person name="Sheffer M."/>
        </authorList>
    </citation>
    <scope>NUCLEOTIDE SEQUENCE</scope>
</reference>
<dbReference type="Proteomes" id="UP000807504">
    <property type="component" value="Unassembled WGS sequence"/>
</dbReference>
<keyword evidence="2" id="KW-1185">Reference proteome</keyword>
<reference evidence="1" key="1">
    <citation type="journal article" date="2020" name="bioRxiv">
        <title>Chromosome-level reference genome of the European wasp spider Argiope bruennichi: a resource for studies on range expansion and evolutionary adaptation.</title>
        <authorList>
            <person name="Sheffer M.M."/>
            <person name="Hoppe A."/>
            <person name="Krehenwinkel H."/>
            <person name="Uhl G."/>
            <person name="Kuss A.W."/>
            <person name="Jensen L."/>
            <person name="Jensen C."/>
            <person name="Gillespie R.G."/>
            <person name="Hoff K.J."/>
            <person name="Prost S."/>
        </authorList>
    </citation>
    <scope>NUCLEOTIDE SEQUENCE</scope>
</reference>
<evidence type="ECO:0000313" key="2">
    <source>
        <dbReference type="Proteomes" id="UP000807504"/>
    </source>
</evidence>
<evidence type="ECO:0000313" key="1">
    <source>
        <dbReference type="EMBL" id="KAF8789148.1"/>
    </source>
</evidence>
<dbReference type="AlphaFoldDB" id="A0A8T0FFZ9"/>
<accession>A0A8T0FFZ9</accession>
<proteinExistence type="predicted"/>
<sequence length="140" mass="15718">MAILVRRTTKLDTGVTQESRSPCSILMTVYMFGGSEETARSLLGFGIAIAVLHNMSHRAQEAFVSNSDNLNTDWYSITALAFMVSRLAPIENIWSWITERLAHFSSLANMVHEVWHNFEAAWNELSFLSSKSRSTQCLTG</sequence>
<comment type="caution">
    <text evidence="1">The sequence shown here is derived from an EMBL/GenBank/DDBJ whole genome shotgun (WGS) entry which is preliminary data.</text>
</comment>